<reference evidence="18" key="1">
    <citation type="submission" date="2020-02" db="EMBL/GenBank/DDBJ databases">
        <title>Bacillus sedimentmangrovi sp. nov., isolated from sediment of the mangrove ecosystem.</title>
        <authorList>
            <person name="Liu G."/>
        </authorList>
    </citation>
    <scope>NUCLEOTIDE SEQUENCE [LARGE SCALE GENOMIC DNA]</scope>
    <source>
        <strain evidence="18">SgZ-7</strain>
    </source>
</reference>
<evidence type="ECO:0000256" key="7">
    <source>
        <dbReference type="ARBA" id="ARBA00022801"/>
    </source>
</evidence>
<dbReference type="Pfam" id="PF22505">
    <property type="entry name" value="RNase_J_b_CASP"/>
    <property type="match status" value="1"/>
</dbReference>
<dbReference type="GO" id="GO:0006364">
    <property type="term" value="P:rRNA processing"/>
    <property type="evidence" value="ECO:0007669"/>
    <property type="project" value="UniProtKB-UniRule"/>
</dbReference>
<comment type="cofactor">
    <cofactor evidence="13 16">
        <name>Zn(2+)</name>
        <dbReference type="ChEBI" id="CHEBI:29105"/>
    </cofactor>
    <text evidence="13 16">Binds 2 Zn(2+) ions per subunit. It is not clear if Zn(2+) or Mg(2+) is physiologically important.</text>
</comment>
<keyword evidence="8 16" id="KW-0862">Zinc</keyword>
<dbReference type="GO" id="GO:0005737">
    <property type="term" value="C:cytoplasm"/>
    <property type="evidence" value="ECO:0007669"/>
    <property type="project" value="UniProtKB-SubCell"/>
</dbReference>
<keyword evidence="9 12" id="KW-0269">Exonuclease</keyword>
<keyword evidence="4 12" id="KW-0540">Nuclease</keyword>
<protein>
    <recommendedName>
        <fullName evidence="12 13">Ribonuclease J</fullName>
        <shortName evidence="12">RNase J</shortName>
        <ecNumber evidence="12 13">3.1.-.-</ecNumber>
    </recommendedName>
</protein>
<evidence type="ECO:0000256" key="13">
    <source>
        <dbReference type="PIRNR" id="PIRNR004803"/>
    </source>
</evidence>
<evidence type="ECO:0000256" key="9">
    <source>
        <dbReference type="ARBA" id="ARBA00022839"/>
    </source>
</evidence>
<dbReference type="GO" id="GO:0008270">
    <property type="term" value="F:zinc ion binding"/>
    <property type="evidence" value="ECO:0007669"/>
    <property type="project" value="InterPro"/>
</dbReference>
<dbReference type="EMBL" id="JAAIUV010000003">
    <property type="protein sequence ID" value="NEX77866.1"/>
    <property type="molecule type" value="Genomic_DNA"/>
</dbReference>
<evidence type="ECO:0000256" key="3">
    <source>
        <dbReference type="ARBA" id="ARBA00022552"/>
    </source>
</evidence>
<comment type="function">
    <text evidence="12">An RNase that has 5'-3' exonuclease and possibly endonuclease activity. Involved in maturation of rRNA and in some organisms also mRNA maturation and/or decay.</text>
</comment>
<dbReference type="AlphaFoldDB" id="A0A6B3TND5"/>
<dbReference type="HAMAP" id="MF_01491">
    <property type="entry name" value="RNase_J_bact"/>
    <property type="match status" value="1"/>
</dbReference>
<dbReference type="InterPro" id="IPR036866">
    <property type="entry name" value="RibonucZ/Hydroxyglut_hydro"/>
</dbReference>
<sequence>MYSTPYSLLLEFLIFKEEILGTSYRIREGIDLTTNQNTLSIFALGGVNEIGKNMYVVQYGDEIVVIDCGGMFPDESLLGIDLIIPDVSYLEENRDKIKALIVTHGHEDHIGGIPYFLKKINVPIYATRFTLGLIELKLEEHRLKGDTKLIAIDEDTRLEFGNIKVSFFKVSHSIPDCLGIVFHTPEGNVVHTGDFKFDLTPTNNQNSDIHKMAEIGQNGVLVLISESTNAERKGFTPSEQMVANHLMEAFLKADGKIFVSTFASNVNRVQQVVEACIKTNRKLALLGRSMVNVLEVAMERGYLSVPEGMIIEASEIEKHTPEKVAVLCTGSQGEPNAALARLAAGNYRDASINPGDTVIMAASPIPGNEKAVSRIIDQLFQLGAHVIYGSGSTTGMHVSGHGYQEDLKWMLTLMKPTYFIPIHGEYRMLHHHRQLAESVGVEKGNTFIIRNGDVVDIQGGVARQTRNVPAGDVYVDGISVGDVGDVVLRDRKQLSEDGMLVIVLTLSKQDGRIIQGPDTITRGFVYVKNSENLLQEINGLVKKSVEELLAENIRQWNIIKQTIKKTVGQYLFQQTKRKPMILPIIIEI</sequence>
<keyword evidence="6 12" id="KW-0255">Endonuclease</keyword>
<dbReference type="InterPro" id="IPR001587">
    <property type="entry name" value="RNase_J_CS"/>
</dbReference>
<dbReference type="GO" id="GO:0006397">
    <property type="term" value="P:mRNA processing"/>
    <property type="evidence" value="ECO:0007669"/>
    <property type="project" value="UniProtKB-ARBA"/>
</dbReference>
<feature type="active site" description="Proton donor" evidence="14">
    <location>
        <position position="226"/>
    </location>
</feature>
<feature type="binding site" evidence="16">
    <location>
        <position position="104"/>
    </location>
    <ligand>
        <name>Zn(2+)</name>
        <dbReference type="ChEBI" id="CHEBI:29105"/>
        <label>1</label>
        <note>catalytic</note>
    </ligand>
</feature>
<dbReference type="InterPro" id="IPR004613">
    <property type="entry name" value="RNase_J"/>
</dbReference>
<feature type="binding site" evidence="16">
    <location>
        <position position="476"/>
    </location>
    <ligand>
        <name>Ca(2+)</name>
        <dbReference type="ChEBI" id="CHEBI:29108"/>
    </ligand>
</feature>
<proteinExistence type="inferred from homology"/>
<keyword evidence="19" id="KW-1185">Reference proteome</keyword>
<dbReference type="GO" id="GO:0004521">
    <property type="term" value="F:RNA endonuclease activity"/>
    <property type="evidence" value="ECO:0007669"/>
    <property type="project" value="UniProtKB-UniRule"/>
</dbReference>
<keyword evidence="7 12" id="KW-0378">Hydrolase</keyword>
<feature type="binding site" evidence="16">
    <location>
        <position position="106"/>
    </location>
    <ligand>
        <name>Zn(2+)</name>
        <dbReference type="ChEBI" id="CHEBI:29105"/>
        <label>1</label>
        <note>catalytic</note>
    </ligand>
</feature>
<dbReference type="Gene3D" id="3.10.20.580">
    <property type="match status" value="1"/>
</dbReference>
<feature type="binding site" evidence="16">
    <location>
        <position position="108"/>
    </location>
    <ligand>
        <name>Zn(2+)</name>
        <dbReference type="ChEBI" id="CHEBI:29105"/>
        <label>1</label>
        <note>catalytic</note>
    </ligand>
</feature>
<comment type="subunit">
    <text evidence="12">Homodimer, may be a subunit of the RNA degradosome.</text>
</comment>
<feature type="binding site" evidence="16">
    <location>
        <position position="172"/>
    </location>
    <ligand>
        <name>Zn(2+)</name>
        <dbReference type="ChEBI" id="CHEBI:29105"/>
        <label>1</label>
        <note>catalytic</note>
    </ligand>
</feature>
<feature type="binding site" evidence="16">
    <location>
        <position position="109"/>
    </location>
    <ligand>
        <name>Zn(2+)</name>
        <dbReference type="ChEBI" id="CHEBI:29105"/>
        <label>1</label>
        <note>catalytic</note>
    </ligand>
</feature>
<keyword evidence="16" id="KW-0106">Calcium</keyword>
<feature type="binding site" evidence="16">
    <location>
        <position position="81"/>
    </location>
    <ligand>
        <name>Ca(2+)</name>
        <dbReference type="ChEBI" id="CHEBI:29108"/>
    </ligand>
</feature>
<feature type="active site" description="Proton acceptor" evidence="14">
    <location>
        <position position="401"/>
    </location>
</feature>
<evidence type="ECO:0000256" key="1">
    <source>
        <dbReference type="ARBA" id="ARBA00004496"/>
    </source>
</evidence>
<keyword evidence="5 13" id="KW-0479">Metal-binding</keyword>
<comment type="subunit">
    <text evidence="11">Unclear whether it forms homodimers or belongs to a larger complex. According to probably does not form homodimers, while shows homodimer formation. Both reports show RNase J1 and J2 interaction, probably as a heterotetramer shows it is a component of a possible RNA degradosome complex composed of rny, rnjA, rnjB, pnp, pfkA and eno, while finds no evidence of an RNA degradosome complex.</text>
</comment>
<evidence type="ECO:0000256" key="15">
    <source>
        <dbReference type="PIRSR" id="PIRSR004803-2"/>
    </source>
</evidence>
<accession>A0A6B3TND5</accession>
<dbReference type="SUPFAM" id="SSF56281">
    <property type="entry name" value="Metallo-hydrolase/oxidoreductase"/>
    <property type="match status" value="1"/>
</dbReference>
<evidence type="ECO:0000256" key="16">
    <source>
        <dbReference type="PIRSR" id="PIRSR004803-3"/>
    </source>
</evidence>
<dbReference type="Pfam" id="PF17770">
    <property type="entry name" value="RNase_J_C"/>
    <property type="match status" value="1"/>
</dbReference>
<dbReference type="InterPro" id="IPR042173">
    <property type="entry name" value="RNase_J_2"/>
</dbReference>
<evidence type="ECO:0000313" key="18">
    <source>
        <dbReference type="EMBL" id="NEX77866.1"/>
    </source>
</evidence>
<name>A0A6B3TND5_9BACI</name>
<dbReference type="Proteomes" id="UP000481621">
    <property type="component" value="Unassembled WGS sequence"/>
</dbReference>
<feature type="binding site" evidence="16">
    <location>
        <position position="194"/>
    </location>
    <ligand>
        <name>Zn(2+)</name>
        <dbReference type="ChEBI" id="CHEBI:29105"/>
        <label>1</label>
        <note>catalytic</note>
    </ligand>
</feature>
<feature type="binding site" evidence="16">
    <location>
        <position position="79"/>
    </location>
    <ligand>
        <name>Zn(2+)</name>
        <dbReference type="ChEBI" id="CHEBI:29105"/>
        <label>2</label>
        <note>catalytic</note>
    </ligand>
</feature>
<dbReference type="Gene3D" id="3.40.50.10710">
    <property type="entry name" value="Metallo-hydrolase/oxidoreductase"/>
    <property type="match status" value="1"/>
</dbReference>
<evidence type="ECO:0000256" key="12">
    <source>
        <dbReference type="HAMAP-Rule" id="MF_01491"/>
    </source>
</evidence>
<evidence type="ECO:0000256" key="6">
    <source>
        <dbReference type="ARBA" id="ARBA00022759"/>
    </source>
</evidence>
<dbReference type="FunFam" id="3.10.20.580:FF:000001">
    <property type="entry name" value="Ribonuclease J"/>
    <property type="match status" value="1"/>
</dbReference>
<dbReference type="PANTHER" id="PTHR43694">
    <property type="entry name" value="RIBONUCLEASE J"/>
    <property type="match status" value="1"/>
</dbReference>
<evidence type="ECO:0000256" key="14">
    <source>
        <dbReference type="PIRSR" id="PIRSR004803-1"/>
    </source>
</evidence>
<dbReference type="Gene3D" id="3.60.15.10">
    <property type="entry name" value="Ribonuclease Z/Hydroxyacylglutathione hydrolase-like"/>
    <property type="match status" value="1"/>
</dbReference>
<dbReference type="Pfam" id="PF07521">
    <property type="entry name" value="RMMBL"/>
    <property type="match status" value="1"/>
</dbReference>
<feature type="domain" description="Metallo-beta-lactamase" evidence="17">
    <location>
        <begin position="51"/>
        <end position="245"/>
    </location>
</feature>
<dbReference type="CDD" id="cd07714">
    <property type="entry name" value="RNaseJ_MBL-fold"/>
    <property type="match status" value="1"/>
</dbReference>
<dbReference type="GO" id="GO:0003723">
    <property type="term" value="F:RNA binding"/>
    <property type="evidence" value="ECO:0007669"/>
    <property type="project" value="UniProtKB-UniRule"/>
</dbReference>
<dbReference type="NCBIfam" id="TIGR00649">
    <property type="entry name" value="MG423"/>
    <property type="match status" value="1"/>
</dbReference>
<dbReference type="GO" id="GO:0004534">
    <property type="term" value="F:5'-3' RNA exonuclease activity"/>
    <property type="evidence" value="ECO:0007669"/>
    <property type="project" value="UniProtKB-UniRule"/>
</dbReference>
<dbReference type="InterPro" id="IPR001279">
    <property type="entry name" value="Metallo-B-lactamas"/>
</dbReference>
<dbReference type="PROSITE" id="PS01292">
    <property type="entry name" value="UPF0036"/>
    <property type="match status" value="1"/>
</dbReference>
<comment type="subcellular location">
    <subcellularLocation>
        <location evidence="1 12 13">Cytoplasm</location>
    </subcellularLocation>
</comment>
<comment type="cofactor">
    <cofactor evidence="16">
        <name>Ca(2+)</name>
        <dbReference type="ChEBI" id="CHEBI:29108"/>
    </cofactor>
    <text evidence="16">Binds 1 Ca(2+) cation per subunit. Seen in 1 crystal structure, it is not clear if it is physiologically important.</text>
</comment>
<dbReference type="InterPro" id="IPR041636">
    <property type="entry name" value="RNase_J_C"/>
</dbReference>
<feature type="binding site" evidence="15">
    <location>
        <begin position="263"/>
        <end position="265"/>
    </location>
    <ligand>
        <name>substrate</name>
    </ligand>
</feature>
<dbReference type="InterPro" id="IPR011108">
    <property type="entry name" value="RMMBL"/>
</dbReference>
<gene>
    <name evidence="12" type="primary">rnj</name>
    <name evidence="18" type="ORF">G4Z05_03050</name>
</gene>
<keyword evidence="10 12" id="KW-0694">RNA-binding</keyword>
<evidence type="ECO:0000256" key="4">
    <source>
        <dbReference type="ARBA" id="ARBA00022722"/>
    </source>
</evidence>
<dbReference type="InterPro" id="IPR030854">
    <property type="entry name" value="RNase_J_bac"/>
</dbReference>
<evidence type="ECO:0000256" key="10">
    <source>
        <dbReference type="ARBA" id="ARBA00022884"/>
    </source>
</evidence>
<evidence type="ECO:0000259" key="17">
    <source>
        <dbReference type="SMART" id="SM00849"/>
    </source>
</evidence>
<comment type="caution">
    <text evidence="18">The sequence shown here is derived from an EMBL/GenBank/DDBJ whole genome shotgun (WGS) entry which is preliminary data.</text>
</comment>
<evidence type="ECO:0000256" key="2">
    <source>
        <dbReference type="ARBA" id="ARBA00022490"/>
    </source>
</evidence>
<dbReference type="PANTHER" id="PTHR43694:SF4">
    <property type="entry name" value="RIBONUCLEASE J 2"/>
    <property type="match status" value="1"/>
</dbReference>
<evidence type="ECO:0000256" key="11">
    <source>
        <dbReference type="ARBA" id="ARBA00065702"/>
    </source>
</evidence>
<evidence type="ECO:0000256" key="8">
    <source>
        <dbReference type="ARBA" id="ARBA00022833"/>
    </source>
</evidence>
<dbReference type="Pfam" id="PF00753">
    <property type="entry name" value="Lactamase_B"/>
    <property type="match status" value="1"/>
</dbReference>
<dbReference type="PIRSF" id="PIRSF004803">
    <property type="entry name" value="RnjA"/>
    <property type="match status" value="1"/>
</dbReference>
<feature type="binding site" evidence="12 15">
    <location>
        <begin position="397"/>
        <end position="401"/>
    </location>
    <ligand>
        <name>substrate</name>
    </ligand>
</feature>
<evidence type="ECO:0000256" key="5">
    <source>
        <dbReference type="ARBA" id="ARBA00022723"/>
    </source>
</evidence>
<dbReference type="EC" id="3.1.-.-" evidence="12 13"/>
<evidence type="ECO:0000313" key="19">
    <source>
        <dbReference type="Proteomes" id="UP000481621"/>
    </source>
</evidence>
<keyword evidence="2 12" id="KW-0963">Cytoplasm</keyword>
<keyword evidence="3 12" id="KW-0698">rRNA processing</keyword>
<comment type="similarity">
    <text evidence="12 13">Belongs to the metallo-beta-lactamase superfamily. RNA-metabolizing metallo-beta-lactamase-like family. Bacterial RNase J subfamily.</text>
</comment>
<organism evidence="18 19">
    <name type="scientific">Neobacillus thermocopriae</name>
    <dbReference type="NCBI Taxonomy" id="1215031"/>
    <lineage>
        <taxon>Bacteria</taxon>
        <taxon>Bacillati</taxon>
        <taxon>Bacillota</taxon>
        <taxon>Bacilli</taxon>
        <taxon>Bacillales</taxon>
        <taxon>Bacillaceae</taxon>
        <taxon>Neobacillus</taxon>
    </lineage>
</organism>
<feature type="binding site" evidence="16">
    <location>
        <position position="423"/>
    </location>
    <ligand>
        <name>Zn(2+)</name>
        <dbReference type="ChEBI" id="CHEBI:29105"/>
        <label>1</label>
        <note>catalytic</note>
    </ligand>
</feature>
<dbReference type="InterPro" id="IPR055132">
    <property type="entry name" value="RNase_J_b_CASP"/>
</dbReference>
<dbReference type="SMART" id="SM00849">
    <property type="entry name" value="Lactamase_B"/>
    <property type="match status" value="1"/>
</dbReference>